<dbReference type="PRINTS" id="PR00040">
    <property type="entry name" value="HTHMERR"/>
</dbReference>
<dbReference type="EMBL" id="CP001357">
    <property type="protein sequence ID" value="ACN83144.1"/>
    <property type="molecule type" value="Genomic_DNA"/>
</dbReference>
<dbReference type="GO" id="GO:0003677">
    <property type="term" value="F:DNA binding"/>
    <property type="evidence" value="ECO:0007669"/>
    <property type="project" value="UniProtKB-KW"/>
</dbReference>
<dbReference type="GO" id="GO:0003700">
    <property type="term" value="F:DNA-binding transcription factor activity"/>
    <property type="evidence" value="ECO:0007669"/>
    <property type="project" value="InterPro"/>
</dbReference>
<proteinExistence type="predicted"/>
<keyword evidence="1" id="KW-0238">DNA-binding</keyword>
<reference evidence="3 4" key="1">
    <citation type="journal article" date="2009" name="PLoS ONE">
        <title>Genome sequence of the pathogenic intestinal spirochete Brachyspira hyodysenteriae reveals adaptations to its lifestyle in the porcine large intestine.</title>
        <authorList>
            <person name="Bellgard M.I."/>
            <person name="Wanchanthuek P."/>
            <person name="La T."/>
            <person name="Ryan K."/>
            <person name="Moolhuijzen P."/>
            <person name="Albertyn Z."/>
            <person name="Shaban B."/>
            <person name="Motro Y."/>
            <person name="Dunn D.S."/>
            <person name="Schibeci D."/>
            <person name="Hunter A."/>
            <person name="Barrero R."/>
            <person name="Phillips N.D."/>
            <person name="Hampson D.J."/>
        </authorList>
    </citation>
    <scope>NUCLEOTIDE SEQUENCE [LARGE SCALE GENOMIC DNA]</scope>
    <source>
        <strain evidence="4">ATCC 49526 / WA1</strain>
    </source>
</reference>
<organism evidence="3 4">
    <name type="scientific">Brachyspira hyodysenteriae (strain ATCC 49526 / WA1)</name>
    <dbReference type="NCBI Taxonomy" id="565034"/>
    <lineage>
        <taxon>Bacteria</taxon>
        <taxon>Pseudomonadati</taxon>
        <taxon>Spirochaetota</taxon>
        <taxon>Spirochaetia</taxon>
        <taxon>Brachyspirales</taxon>
        <taxon>Brachyspiraceae</taxon>
        <taxon>Brachyspira</taxon>
    </lineage>
</organism>
<dbReference type="PANTHER" id="PTHR30204:SF98">
    <property type="entry name" value="HTH-TYPE TRANSCRIPTIONAL REGULATOR ADHR"/>
    <property type="match status" value="1"/>
</dbReference>
<dbReference type="PROSITE" id="PS00552">
    <property type="entry name" value="HTH_MERR_1"/>
    <property type="match status" value="1"/>
</dbReference>
<name>A0A3B6VEA0_BRAHW</name>
<evidence type="ECO:0000256" key="1">
    <source>
        <dbReference type="ARBA" id="ARBA00023125"/>
    </source>
</evidence>
<dbReference type="Proteomes" id="UP000001803">
    <property type="component" value="Chromosome"/>
</dbReference>
<dbReference type="KEGG" id="bhy:BHWA1_00648"/>
<keyword evidence="4" id="KW-1185">Reference proteome</keyword>
<feature type="domain" description="HTH merR-type" evidence="2">
    <location>
        <begin position="22"/>
        <end position="91"/>
    </location>
</feature>
<dbReference type="STRING" id="565034.BHWA1_00648"/>
<dbReference type="SUPFAM" id="SSF46955">
    <property type="entry name" value="Putative DNA-binding domain"/>
    <property type="match status" value="1"/>
</dbReference>
<dbReference type="PROSITE" id="PS50937">
    <property type="entry name" value="HTH_MERR_2"/>
    <property type="match status" value="1"/>
</dbReference>
<dbReference type="InterPro" id="IPR009061">
    <property type="entry name" value="DNA-bd_dom_put_sf"/>
</dbReference>
<evidence type="ECO:0000313" key="4">
    <source>
        <dbReference type="Proteomes" id="UP000001803"/>
    </source>
</evidence>
<dbReference type="InterPro" id="IPR047057">
    <property type="entry name" value="MerR_fam"/>
</dbReference>
<dbReference type="CDD" id="cd01109">
    <property type="entry name" value="HTH_YyaN"/>
    <property type="match status" value="1"/>
</dbReference>
<dbReference type="AlphaFoldDB" id="A0A3B6VEA0"/>
<dbReference type="PANTHER" id="PTHR30204">
    <property type="entry name" value="REDOX-CYCLING DRUG-SENSING TRANSCRIPTIONAL ACTIVATOR SOXR"/>
    <property type="match status" value="1"/>
</dbReference>
<gene>
    <name evidence="3" type="ordered locus">BHWA1_00648</name>
</gene>
<evidence type="ECO:0000259" key="2">
    <source>
        <dbReference type="PROSITE" id="PS50937"/>
    </source>
</evidence>
<dbReference type="InterPro" id="IPR000551">
    <property type="entry name" value="MerR-type_HTH_dom"/>
</dbReference>
<dbReference type="Pfam" id="PF00376">
    <property type="entry name" value="MerR"/>
    <property type="match status" value="1"/>
</dbReference>
<protein>
    <submittedName>
        <fullName evidence="3">Regulatory protein, MerR</fullName>
    </submittedName>
</protein>
<evidence type="ECO:0000313" key="3">
    <source>
        <dbReference type="EMBL" id="ACN83144.1"/>
    </source>
</evidence>
<sequence>MIYFNNNLKLAHKTINNRREDIMTISEVSELTGLSKDTLRYYEKIGIIPEIGRSKSGIRNYNEYNLKCIEFSKSMRDLGISIDSIIKYIKLSKKGKNTINERKSILINERDLMQKHFNEMKIRLEKLNKKLEEKDFFN</sequence>
<accession>A0A3B6VEA0</accession>
<dbReference type="Gene3D" id="1.10.1660.10">
    <property type="match status" value="1"/>
</dbReference>
<dbReference type="SMART" id="SM00422">
    <property type="entry name" value="HTH_MERR"/>
    <property type="match status" value="1"/>
</dbReference>